<gene>
    <name evidence="3" type="ORF">EZS27_012417</name>
</gene>
<keyword evidence="2" id="KW-0378">Hydrolase</keyword>
<dbReference type="PANTHER" id="PTHR43817:SF1">
    <property type="entry name" value="HYDROLASE, FAMILY 43, PUTATIVE (AFU_ORTHOLOGUE AFUA_3G01660)-RELATED"/>
    <property type="match status" value="1"/>
</dbReference>
<name>A0A5J4S360_9ZZZZ</name>
<organism evidence="3">
    <name type="scientific">termite gut metagenome</name>
    <dbReference type="NCBI Taxonomy" id="433724"/>
    <lineage>
        <taxon>unclassified sequences</taxon>
        <taxon>metagenomes</taxon>
        <taxon>organismal metagenomes</taxon>
    </lineage>
</organism>
<evidence type="ECO:0000256" key="1">
    <source>
        <dbReference type="ARBA" id="ARBA00022729"/>
    </source>
</evidence>
<comment type="caution">
    <text evidence="3">The sequence shown here is derived from an EMBL/GenBank/DDBJ whole genome shotgun (WGS) entry which is preliminary data.</text>
</comment>
<sequence>MNYLPLILCLLLAGCTGHHPVAGPIPEGVTKIDLETGFRTPPDEVKPRVFWWWLQGNISREGILSDLTEMKKAGIKGAIVFDAGSSSFYTGGKVTYSKAVLLNPPGPGFMSDEWRKLFAYACQIADSLDLELSMNITSGWNDGGPWVTPEYTSKKLVWSELRVKGPAHLSEKLSLPQGLLKTGDYQEPFYRNVATLAVKQTPNSEMVSPLENIHIKAVHSIGIPMITNGLGYDWGIFMKEEPLVEGDYNTRLSDVIDISDHVDAGGNIIWDIPEGDYLILRFGYTGTGIRVSTHSPGGGGLAIDYMSLAATKLQYEHTAAIIFKDLSEMGVHSLKYLHDDSWELGAANWTEGMEEEFNEANGYDIRRYLPVIAGQII</sequence>
<reference evidence="3" key="1">
    <citation type="submission" date="2019-03" db="EMBL/GenBank/DDBJ databases">
        <title>Single cell metagenomics reveals metabolic interactions within the superorganism composed of flagellate Streblomastix strix and complex community of Bacteroidetes bacteria on its surface.</title>
        <authorList>
            <person name="Treitli S.C."/>
            <person name="Kolisko M."/>
            <person name="Husnik F."/>
            <person name="Keeling P."/>
            <person name="Hampl V."/>
        </authorList>
    </citation>
    <scope>NUCLEOTIDE SEQUENCE</scope>
    <source>
        <strain evidence="3">STM</strain>
    </source>
</reference>
<dbReference type="AlphaFoldDB" id="A0A5J4S360"/>
<keyword evidence="1" id="KW-0732">Signal</keyword>
<dbReference type="EMBL" id="SNRY01000517">
    <property type="protein sequence ID" value="KAA6339661.1"/>
    <property type="molecule type" value="Genomic_DNA"/>
</dbReference>
<accession>A0A5J4S360</accession>
<dbReference type="PANTHER" id="PTHR43817">
    <property type="entry name" value="GLYCOSYL HYDROLASE"/>
    <property type="match status" value="1"/>
</dbReference>
<proteinExistence type="predicted"/>
<dbReference type="GO" id="GO:0016787">
    <property type="term" value="F:hydrolase activity"/>
    <property type="evidence" value="ECO:0007669"/>
    <property type="project" value="UniProtKB-KW"/>
</dbReference>
<dbReference type="Pfam" id="PF17132">
    <property type="entry name" value="Glyco_hydro_106"/>
    <property type="match status" value="1"/>
</dbReference>
<protein>
    <submittedName>
        <fullName evidence="3">Uncharacterized protein</fullName>
    </submittedName>
</protein>
<evidence type="ECO:0000256" key="2">
    <source>
        <dbReference type="ARBA" id="ARBA00022801"/>
    </source>
</evidence>
<evidence type="ECO:0000313" key="3">
    <source>
        <dbReference type="EMBL" id="KAA6339661.1"/>
    </source>
</evidence>